<dbReference type="Proteomes" id="UP000523087">
    <property type="component" value="Unassembled WGS sequence"/>
</dbReference>
<proteinExistence type="predicted"/>
<protein>
    <submittedName>
        <fullName evidence="1">Uncharacterized protein</fullName>
    </submittedName>
</protein>
<comment type="caution">
    <text evidence="1">The sequence shown here is derived from an EMBL/GenBank/DDBJ whole genome shotgun (WGS) entry which is preliminary data.</text>
</comment>
<evidence type="ECO:0000313" key="2">
    <source>
        <dbReference type="Proteomes" id="UP000523087"/>
    </source>
</evidence>
<dbReference type="RefSeq" id="WP_181557184.1">
    <property type="nucleotide sequence ID" value="NZ_JACDUT010000013.1"/>
</dbReference>
<sequence length="81" mass="9125">MHSTKNNKIRQSDIDITMNVFVIRKRVSFTIAARTGSSVDARTGLKKKRITSADVDIVSVKIDWSLRLSLSNVHMNMLIGH</sequence>
<evidence type="ECO:0000313" key="1">
    <source>
        <dbReference type="EMBL" id="MBA2876491.1"/>
    </source>
</evidence>
<dbReference type="EMBL" id="JACDUT010000013">
    <property type="protein sequence ID" value="MBA2876491.1"/>
    <property type="molecule type" value="Genomic_DNA"/>
</dbReference>
<keyword evidence="2" id="KW-1185">Reference proteome</keyword>
<dbReference type="AlphaFoldDB" id="A0A7W0C0Y1"/>
<accession>A0A7W0C0Y1</accession>
<gene>
    <name evidence="1" type="ORF">HNR31_003309</name>
</gene>
<name>A0A7W0C0Y1_9BACL</name>
<organism evidence="1 2">
    <name type="scientific">Thermaerobacillus caldiproteolyticus</name>
    <dbReference type="NCBI Taxonomy" id="247480"/>
    <lineage>
        <taxon>Bacteria</taxon>
        <taxon>Bacillati</taxon>
        <taxon>Bacillota</taxon>
        <taxon>Bacilli</taxon>
        <taxon>Bacillales</taxon>
        <taxon>Anoxybacillaceae</taxon>
        <taxon>Thermaerobacillus</taxon>
    </lineage>
</organism>
<reference evidence="1 2" key="1">
    <citation type="submission" date="2020-07" db="EMBL/GenBank/DDBJ databases">
        <title>Genomic Encyclopedia of Type Strains, Phase IV (KMG-IV): sequencing the most valuable type-strain genomes for metagenomic binning, comparative biology and taxonomic classification.</title>
        <authorList>
            <person name="Goeker M."/>
        </authorList>
    </citation>
    <scope>NUCLEOTIDE SEQUENCE [LARGE SCALE GENOMIC DNA]</scope>
    <source>
        <strain evidence="1 2">DSM 15730</strain>
    </source>
</reference>